<dbReference type="PROSITE" id="PS51007">
    <property type="entry name" value="CYTC"/>
    <property type="match status" value="2"/>
</dbReference>
<keyword evidence="7" id="KW-1185">Reference proteome</keyword>
<dbReference type="InterPro" id="IPR009056">
    <property type="entry name" value="Cyt_c-like_dom"/>
</dbReference>
<dbReference type="Pfam" id="PF00034">
    <property type="entry name" value="Cytochrom_C"/>
    <property type="match status" value="1"/>
</dbReference>
<evidence type="ECO:0000313" key="6">
    <source>
        <dbReference type="EMBL" id="GAA0717446.1"/>
    </source>
</evidence>
<gene>
    <name evidence="6" type="ORF">GCM10009105_24470</name>
</gene>
<dbReference type="InterPro" id="IPR024167">
    <property type="entry name" value="Cytochrome_c4-like"/>
</dbReference>
<feature type="domain" description="Cytochrome c" evidence="5">
    <location>
        <begin position="117"/>
        <end position="200"/>
    </location>
</feature>
<sequence>MCLALLLMAASANAAADGLDERLAACAACHGTHGEGVSGAEYVPHLAGKPAGYLLEQLKNFRDGRRVNAQMTWLVQFMDDAYMEEIAAFYAAQPPRTRAADTGASDLTAAMRATAEQRVTHGDAARNVPACSACHGSELSGLEPGIPALVGLPAEYLIAQLGNWRNGIRHATAPDCMGEIARSLAPEDIRAISVWLSQQSHADAQPPAPAGAFVLPRACGNLPHAEPAR</sequence>
<dbReference type="InterPro" id="IPR050597">
    <property type="entry name" value="Cytochrome_c_Oxidase_Subunit"/>
</dbReference>
<keyword evidence="3 4" id="KW-0408">Iron</keyword>
<keyword evidence="1 4" id="KW-0349">Heme</keyword>
<keyword evidence="2 4" id="KW-0479">Metal-binding</keyword>
<proteinExistence type="predicted"/>
<organism evidence="6 7">
    <name type="scientific">Dokdonella soli</name>
    <dbReference type="NCBI Taxonomy" id="529810"/>
    <lineage>
        <taxon>Bacteria</taxon>
        <taxon>Pseudomonadati</taxon>
        <taxon>Pseudomonadota</taxon>
        <taxon>Gammaproteobacteria</taxon>
        <taxon>Lysobacterales</taxon>
        <taxon>Rhodanobacteraceae</taxon>
        <taxon>Dokdonella</taxon>
    </lineage>
</organism>
<evidence type="ECO:0000256" key="3">
    <source>
        <dbReference type="ARBA" id="ARBA00023004"/>
    </source>
</evidence>
<dbReference type="Proteomes" id="UP001501523">
    <property type="component" value="Unassembled WGS sequence"/>
</dbReference>
<evidence type="ECO:0000259" key="5">
    <source>
        <dbReference type="PROSITE" id="PS51007"/>
    </source>
</evidence>
<dbReference type="EMBL" id="BAAAEU010000015">
    <property type="protein sequence ID" value="GAA0717446.1"/>
    <property type="molecule type" value="Genomic_DNA"/>
</dbReference>
<dbReference type="SUPFAM" id="SSF46626">
    <property type="entry name" value="Cytochrome c"/>
    <property type="match status" value="2"/>
</dbReference>
<accession>A0ABN1IMI8</accession>
<evidence type="ECO:0000256" key="1">
    <source>
        <dbReference type="ARBA" id="ARBA00022617"/>
    </source>
</evidence>
<dbReference type="PANTHER" id="PTHR33751:SF11">
    <property type="entry name" value="BLL4483 PROTEIN"/>
    <property type="match status" value="1"/>
</dbReference>
<dbReference type="PANTHER" id="PTHR33751">
    <property type="entry name" value="CBB3-TYPE CYTOCHROME C OXIDASE SUBUNIT FIXP"/>
    <property type="match status" value="1"/>
</dbReference>
<comment type="caution">
    <text evidence="6">The sequence shown here is derived from an EMBL/GenBank/DDBJ whole genome shotgun (WGS) entry which is preliminary data.</text>
</comment>
<dbReference type="Gene3D" id="1.10.760.10">
    <property type="entry name" value="Cytochrome c-like domain"/>
    <property type="match status" value="2"/>
</dbReference>
<reference evidence="6 7" key="1">
    <citation type="journal article" date="2019" name="Int. J. Syst. Evol. Microbiol.">
        <title>The Global Catalogue of Microorganisms (GCM) 10K type strain sequencing project: providing services to taxonomists for standard genome sequencing and annotation.</title>
        <authorList>
            <consortium name="The Broad Institute Genomics Platform"/>
            <consortium name="The Broad Institute Genome Sequencing Center for Infectious Disease"/>
            <person name="Wu L."/>
            <person name="Ma J."/>
        </authorList>
    </citation>
    <scope>NUCLEOTIDE SEQUENCE [LARGE SCALE GENOMIC DNA]</scope>
    <source>
        <strain evidence="6 7">JCM 15421</strain>
    </source>
</reference>
<evidence type="ECO:0000256" key="2">
    <source>
        <dbReference type="ARBA" id="ARBA00022723"/>
    </source>
</evidence>
<evidence type="ECO:0000256" key="4">
    <source>
        <dbReference type="PROSITE-ProRule" id="PRU00433"/>
    </source>
</evidence>
<dbReference type="InterPro" id="IPR036909">
    <property type="entry name" value="Cyt_c-like_dom_sf"/>
</dbReference>
<dbReference type="PIRSF" id="PIRSF000005">
    <property type="entry name" value="Cytochrome_c4"/>
    <property type="match status" value="1"/>
</dbReference>
<feature type="domain" description="Cytochrome c" evidence="5">
    <location>
        <begin position="13"/>
        <end position="94"/>
    </location>
</feature>
<name>A0ABN1IMI8_9GAMM</name>
<protein>
    <submittedName>
        <fullName evidence="6">C-type cytochrome</fullName>
    </submittedName>
</protein>
<evidence type="ECO:0000313" key="7">
    <source>
        <dbReference type="Proteomes" id="UP001501523"/>
    </source>
</evidence>